<evidence type="ECO:0000313" key="2">
    <source>
        <dbReference type="EMBL" id="JAD29748.1"/>
    </source>
</evidence>
<proteinExistence type="predicted"/>
<keyword evidence="1" id="KW-1133">Transmembrane helix</keyword>
<dbReference type="AlphaFoldDB" id="A0A0A8YWG3"/>
<reference evidence="2" key="1">
    <citation type="submission" date="2014-09" db="EMBL/GenBank/DDBJ databases">
        <authorList>
            <person name="Magalhaes I.L.F."/>
            <person name="Oliveira U."/>
            <person name="Santos F.R."/>
            <person name="Vidigal T.H.D.A."/>
            <person name="Brescovit A.D."/>
            <person name="Santos A.J."/>
        </authorList>
    </citation>
    <scope>NUCLEOTIDE SEQUENCE</scope>
    <source>
        <tissue evidence="2">Shoot tissue taken approximately 20 cm above the soil surface</tissue>
    </source>
</reference>
<feature type="transmembrane region" description="Helical" evidence="1">
    <location>
        <begin position="12"/>
        <end position="34"/>
    </location>
</feature>
<sequence length="35" mass="3759">MSLTVSSLVHVMMIICLSPELCLAFAMNSFAVSVL</sequence>
<organism evidence="2">
    <name type="scientific">Arundo donax</name>
    <name type="common">Giant reed</name>
    <name type="synonym">Donax arundinaceus</name>
    <dbReference type="NCBI Taxonomy" id="35708"/>
    <lineage>
        <taxon>Eukaryota</taxon>
        <taxon>Viridiplantae</taxon>
        <taxon>Streptophyta</taxon>
        <taxon>Embryophyta</taxon>
        <taxon>Tracheophyta</taxon>
        <taxon>Spermatophyta</taxon>
        <taxon>Magnoliopsida</taxon>
        <taxon>Liliopsida</taxon>
        <taxon>Poales</taxon>
        <taxon>Poaceae</taxon>
        <taxon>PACMAD clade</taxon>
        <taxon>Arundinoideae</taxon>
        <taxon>Arundineae</taxon>
        <taxon>Arundo</taxon>
    </lineage>
</organism>
<reference evidence="2" key="2">
    <citation type="journal article" date="2015" name="Data Brief">
        <title>Shoot transcriptome of the giant reed, Arundo donax.</title>
        <authorList>
            <person name="Barrero R.A."/>
            <person name="Guerrero F.D."/>
            <person name="Moolhuijzen P."/>
            <person name="Goolsby J.A."/>
            <person name="Tidwell J."/>
            <person name="Bellgard S.E."/>
            <person name="Bellgard M.I."/>
        </authorList>
    </citation>
    <scope>NUCLEOTIDE SEQUENCE</scope>
    <source>
        <tissue evidence="2">Shoot tissue taken approximately 20 cm above the soil surface</tissue>
    </source>
</reference>
<accession>A0A0A8YWG3</accession>
<name>A0A0A8YWG3_ARUDO</name>
<dbReference type="EMBL" id="GBRH01268147">
    <property type="protein sequence ID" value="JAD29748.1"/>
    <property type="molecule type" value="Transcribed_RNA"/>
</dbReference>
<keyword evidence="1" id="KW-0812">Transmembrane</keyword>
<evidence type="ECO:0000256" key="1">
    <source>
        <dbReference type="SAM" id="Phobius"/>
    </source>
</evidence>
<keyword evidence="1" id="KW-0472">Membrane</keyword>
<protein>
    <submittedName>
        <fullName evidence="2">Uncharacterized protein</fullName>
    </submittedName>
</protein>